<feature type="transmembrane region" description="Helical" evidence="1">
    <location>
        <begin position="15"/>
        <end position="36"/>
    </location>
</feature>
<name>A0A934IS00_9HYPH</name>
<proteinExistence type="predicted"/>
<keyword evidence="3" id="KW-1185">Reference proteome</keyword>
<reference evidence="2" key="1">
    <citation type="submission" date="2020-12" db="EMBL/GenBank/DDBJ databases">
        <title>Bacterial taxonomy.</title>
        <authorList>
            <person name="Pan X."/>
        </authorList>
    </citation>
    <scope>NUCLEOTIDE SEQUENCE</scope>
    <source>
        <strain evidence="2">B2012</strain>
    </source>
</reference>
<keyword evidence="1" id="KW-1133">Transmembrane helix</keyword>
<evidence type="ECO:0000313" key="3">
    <source>
        <dbReference type="Proteomes" id="UP000609531"/>
    </source>
</evidence>
<dbReference type="EMBL" id="JAEKJA010000011">
    <property type="protein sequence ID" value="MBJ3776970.1"/>
    <property type="molecule type" value="Genomic_DNA"/>
</dbReference>
<sequence>MRPGRGWDYWYRPNVGWVIAGVGAASLAALTASAYYSNSCNPVEVQSCQTCWPNNSGELVCGSQQTCRMVWVCQ</sequence>
<evidence type="ECO:0000256" key="1">
    <source>
        <dbReference type="SAM" id="Phobius"/>
    </source>
</evidence>
<evidence type="ECO:0000313" key="2">
    <source>
        <dbReference type="EMBL" id="MBJ3776970.1"/>
    </source>
</evidence>
<protein>
    <submittedName>
        <fullName evidence="2">Uncharacterized protein</fullName>
    </submittedName>
</protein>
<keyword evidence="1" id="KW-0812">Transmembrane</keyword>
<comment type="caution">
    <text evidence="2">The sequence shown here is derived from an EMBL/GenBank/DDBJ whole genome shotgun (WGS) entry which is preliminary data.</text>
</comment>
<dbReference type="AlphaFoldDB" id="A0A934IS00"/>
<accession>A0A934IS00</accession>
<organism evidence="2 3">
    <name type="scientific">Acuticoccus mangrovi</name>
    <dbReference type="NCBI Taxonomy" id="2796142"/>
    <lineage>
        <taxon>Bacteria</taxon>
        <taxon>Pseudomonadati</taxon>
        <taxon>Pseudomonadota</taxon>
        <taxon>Alphaproteobacteria</taxon>
        <taxon>Hyphomicrobiales</taxon>
        <taxon>Amorphaceae</taxon>
        <taxon>Acuticoccus</taxon>
    </lineage>
</organism>
<gene>
    <name evidence="2" type="ORF">JCR33_14785</name>
</gene>
<dbReference type="Proteomes" id="UP000609531">
    <property type="component" value="Unassembled WGS sequence"/>
</dbReference>
<keyword evidence="1" id="KW-0472">Membrane</keyword>
<dbReference type="RefSeq" id="WP_198882860.1">
    <property type="nucleotide sequence ID" value="NZ_JAEKJA010000011.1"/>
</dbReference>